<protein>
    <submittedName>
        <fullName evidence="4">Glycerophosphodiester phosphodiesterase family protein</fullName>
    </submittedName>
    <submittedName>
        <fullName evidence="3">Glycerophosphoryl diester phosphodiesterase</fullName>
    </submittedName>
</protein>
<dbReference type="EMBL" id="JAWDES010000005">
    <property type="protein sequence ID" value="MDU0260102.1"/>
    <property type="molecule type" value="Genomic_DNA"/>
</dbReference>
<proteinExistence type="predicted"/>
<dbReference type="EMBL" id="BQOL01000001">
    <property type="protein sequence ID" value="GKI18423.1"/>
    <property type="molecule type" value="Genomic_DNA"/>
</dbReference>
<dbReference type="PANTHER" id="PTHR46211">
    <property type="entry name" value="GLYCEROPHOSPHORYL DIESTER PHOSPHODIESTERASE"/>
    <property type="match status" value="1"/>
</dbReference>
<reference evidence="4" key="2">
    <citation type="submission" date="2023-10" db="EMBL/GenBank/DDBJ databases">
        <title>Genome Sequence of the Bacteria from From Gut Wall in Crohn's Disease.</title>
        <authorList>
            <person name="Rodriguez-Palacios A."/>
        </authorList>
    </citation>
    <scope>NUCLEOTIDE SEQUENCE</scope>
    <source>
        <strain evidence="4">CavFT-hAR58</strain>
    </source>
</reference>
<dbReference type="RefSeq" id="WP_014775990.1">
    <property type="nucleotide sequence ID" value="NZ_AP025581.1"/>
</dbReference>
<dbReference type="Proteomes" id="UP001055105">
    <property type="component" value="Unassembled WGS sequence"/>
</dbReference>
<name>A0AA37KQJ2_9BACT</name>
<reference evidence="3" key="1">
    <citation type="submission" date="2022-01" db="EMBL/GenBank/DDBJ databases">
        <title>Novel bile acid biosynthetic pathways are enriched in the microbiome of centenarians.</title>
        <authorList>
            <person name="Sato Y."/>
            <person name="Atarashi K."/>
            <person name="Plichta R.D."/>
            <person name="Arai Y."/>
            <person name="Sasajima S."/>
            <person name="Kearney M.S."/>
            <person name="Suda W."/>
            <person name="Takeshita K."/>
            <person name="Sasaki T."/>
            <person name="Okamoto S."/>
            <person name="Skelly N.A."/>
            <person name="Okamura Y."/>
            <person name="Vlamakis H."/>
            <person name="Li Y."/>
            <person name="Tanoue T."/>
            <person name="Takei H."/>
            <person name="Nittono H."/>
            <person name="Narushima S."/>
            <person name="Irie J."/>
            <person name="Itoh H."/>
            <person name="Moriya K."/>
            <person name="Sugiura Y."/>
            <person name="Suematsu M."/>
            <person name="Moritoki N."/>
            <person name="Shibata S."/>
            <person name="Littman R.D."/>
            <person name="Fischbach A.M."/>
            <person name="Uwamino Y."/>
            <person name="Inoue T."/>
            <person name="Honda A."/>
            <person name="Hattori M."/>
            <person name="Murai T."/>
            <person name="Xavier J.R."/>
            <person name="Hirose N."/>
            <person name="Honda K."/>
        </authorList>
    </citation>
    <scope>NUCLEOTIDE SEQUENCE</scope>
    <source>
        <strain evidence="3">CE91-St16</strain>
    </source>
</reference>
<dbReference type="InterPro" id="IPR017946">
    <property type="entry name" value="PLC-like_Pdiesterase_TIM-brl"/>
</dbReference>
<gene>
    <name evidence="3" type="ORF">CE91St16_13310</name>
    <name evidence="4" type="ORF">RVH17_08260</name>
</gene>
<evidence type="ECO:0000259" key="2">
    <source>
        <dbReference type="PROSITE" id="PS51704"/>
    </source>
</evidence>
<evidence type="ECO:0000313" key="5">
    <source>
        <dbReference type="Proteomes" id="UP001055105"/>
    </source>
</evidence>
<feature type="signal peptide" evidence="1">
    <location>
        <begin position="1"/>
        <end position="19"/>
    </location>
</feature>
<dbReference type="SUPFAM" id="SSF51695">
    <property type="entry name" value="PLC-like phosphodiesterases"/>
    <property type="match status" value="1"/>
</dbReference>
<feature type="domain" description="GP-PDE" evidence="2">
    <location>
        <begin position="21"/>
        <end position="253"/>
    </location>
</feature>
<evidence type="ECO:0000313" key="3">
    <source>
        <dbReference type="EMBL" id="GKI18423.1"/>
    </source>
</evidence>
<dbReference type="InterPro" id="IPR030395">
    <property type="entry name" value="GP_PDE_dom"/>
</dbReference>
<evidence type="ECO:0000313" key="4">
    <source>
        <dbReference type="EMBL" id="MDU0260102.1"/>
    </source>
</evidence>
<keyword evidence="1" id="KW-0732">Signal</keyword>
<dbReference type="Proteomes" id="UP001181347">
    <property type="component" value="Unassembled WGS sequence"/>
</dbReference>
<accession>A0AA37KQJ2</accession>
<dbReference type="AlphaFoldDB" id="A0AA37KQJ2"/>
<dbReference type="Pfam" id="PF03009">
    <property type="entry name" value="GDPD"/>
    <property type="match status" value="1"/>
</dbReference>
<comment type="caution">
    <text evidence="3">The sequence shown here is derived from an EMBL/GenBank/DDBJ whole genome shotgun (WGS) entry which is preliminary data.</text>
</comment>
<dbReference type="GO" id="GO:0008081">
    <property type="term" value="F:phosphoric diester hydrolase activity"/>
    <property type="evidence" value="ECO:0007669"/>
    <property type="project" value="InterPro"/>
</dbReference>
<feature type="chain" id="PRO_5041234667" evidence="1">
    <location>
        <begin position="20"/>
        <end position="271"/>
    </location>
</feature>
<dbReference type="PANTHER" id="PTHR46211:SF1">
    <property type="entry name" value="GLYCEROPHOSPHODIESTER PHOSPHODIESTERASE, CYTOPLASMIC"/>
    <property type="match status" value="1"/>
</dbReference>
<dbReference type="Gene3D" id="3.20.20.190">
    <property type="entry name" value="Phosphatidylinositol (PI) phosphodiesterase"/>
    <property type="match status" value="1"/>
</dbReference>
<dbReference type="PROSITE" id="PS51704">
    <property type="entry name" value="GP_PDE"/>
    <property type="match status" value="1"/>
</dbReference>
<evidence type="ECO:0000256" key="1">
    <source>
        <dbReference type="SAM" id="SignalP"/>
    </source>
</evidence>
<organism evidence="3 5">
    <name type="scientific">Alistipes finegoldii</name>
    <dbReference type="NCBI Taxonomy" id="214856"/>
    <lineage>
        <taxon>Bacteria</taxon>
        <taxon>Pseudomonadati</taxon>
        <taxon>Bacteroidota</taxon>
        <taxon>Bacteroidia</taxon>
        <taxon>Bacteroidales</taxon>
        <taxon>Rikenellaceae</taxon>
        <taxon>Alistipes</taxon>
    </lineage>
</organism>
<sequence length="271" mass="30594">MKKLLLTGIALVGAALVFAQPRLVAHRGFYTTPGSDENTISSLINAQQLGVYGVEFDVNRTSDGELIVVHGPKVGDRLDAQRDTYAEISRVVLPGGNRIPTLREFLEQGRKDPGTKLILELKKHKTPEIETRIVEEIVSLCKKLNMLDQMEFTSFSEHACREFRRLAPQNKTLYISNSLWTPINADVAKKEGFQLSYSMYVFMNRPELIDRMNEIGVESTLWIVDNPEVVDWAVKHNVGFISSNFPDRIKAYLDALRTVETARNGACNLIR</sequence>
<dbReference type="GO" id="GO:0006629">
    <property type="term" value="P:lipid metabolic process"/>
    <property type="evidence" value="ECO:0007669"/>
    <property type="project" value="InterPro"/>
</dbReference>